<evidence type="ECO:0000313" key="2">
    <source>
        <dbReference type="Proteomes" id="UP001152622"/>
    </source>
</evidence>
<evidence type="ECO:0000313" key="1">
    <source>
        <dbReference type="EMBL" id="KAJ8346173.1"/>
    </source>
</evidence>
<reference evidence="1" key="1">
    <citation type="journal article" date="2023" name="Science">
        <title>Genome structures resolve the early diversification of teleost fishes.</title>
        <authorList>
            <person name="Parey E."/>
            <person name="Louis A."/>
            <person name="Montfort J."/>
            <person name="Bouchez O."/>
            <person name="Roques C."/>
            <person name="Iampietro C."/>
            <person name="Lluch J."/>
            <person name="Castinel A."/>
            <person name="Donnadieu C."/>
            <person name="Desvignes T."/>
            <person name="Floi Bucao C."/>
            <person name="Jouanno E."/>
            <person name="Wen M."/>
            <person name="Mejri S."/>
            <person name="Dirks R."/>
            <person name="Jansen H."/>
            <person name="Henkel C."/>
            <person name="Chen W.J."/>
            <person name="Zahm M."/>
            <person name="Cabau C."/>
            <person name="Klopp C."/>
            <person name="Thompson A.W."/>
            <person name="Robinson-Rechavi M."/>
            <person name="Braasch I."/>
            <person name="Lecointre G."/>
            <person name="Bobe J."/>
            <person name="Postlethwait J.H."/>
            <person name="Berthelot C."/>
            <person name="Roest Crollius H."/>
            <person name="Guiguen Y."/>
        </authorList>
    </citation>
    <scope>NUCLEOTIDE SEQUENCE</scope>
    <source>
        <strain evidence="1">WJC10195</strain>
    </source>
</reference>
<comment type="caution">
    <text evidence="1">The sequence shown here is derived from an EMBL/GenBank/DDBJ whole genome shotgun (WGS) entry which is preliminary data.</text>
</comment>
<name>A0A9Q1EW65_SYNKA</name>
<gene>
    <name evidence="1" type="ORF">SKAU_G00303660</name>
</gene>
<sequence length="97" mass="11318">MSRYRHWRTTASQHAPRYLEYRVLGCPACPRRVCGPRPSDDRTANRRLRNGFDVSALLDWCYEYFECHPALLSTLNYLHFAVVGIPINLKRLGPEKP</sequence>
<accession>A0A9Q1EW65</accession>
<proteinExistence type="predicted"/>
<dbReference type="AlphaFoldDB" id="A0A9Q1EW65"/>
<dbReference type="EMBL" id="JAINUF010000012">
    <property type="protein sequence ID" value="KAJ8346173.1"/>
    <property type="molecule type" value="Genomic_DNA"/>
</dbReference>
<dbReference type="Proteomes" id="UP001152622">
    <property type="component" value="Chromosome 12"/>
</dbReference>
<organism evidence="1 2">
    <name type="scientific">Synaphobranchus kaupii</name>
    <name type="common">Kaup's arrowtooth eel</name>
    <dbReference type="NCBI Taxonomy" id="118154"/>
    <lineage>
        <taxon>Eukaryota</taxon>
        <taxon>Metazoa</taxon>
        <taxon>Chordata</taxon>
        <taxon>Craniata</taxon>
        <taxon>Vertebrata</taxon>
        <taxon>Euteleostomi</taxon>
        <taxon>Actinopterygii</taxon>
        <taxon>Neopterygii</taxon>
        <taxon>Teleostei</taxon>
        <taxon>Anguilliformes</taxon>
        <taxon>Synaphobranchidae</taxon>
        <taxon>Synaphobranchus</taxon>
    </lineage>
</organism>
<protein>
    <submittedName>
        <fullName evidence="1">Uncharacterized protein</fullName>
    </submittedName>
</protein>
<keyword evidence="2" id="KW-1185">Reference proteome</keyword>